<dbReference type="GO" id="GO:0005576">
    <property type="term" value="C:extracellular region"/>
    <property type="evidence" value="ECO:0007669"/>
    <property type="project" value="TreeGrafter"/>
</dbReference>
<dbReference type="InterPro" id="IPR032861">
    <property type="entry name" value="TAXi_N"/>
</dbReference>
<dbReference type="GO" id="GO:0008233">
    <property type="term" value="F:peptidase activity"/>
    <property type="evidence" value="ECO:0007669"/>
    <property type="project" value="UniProtKB-KW"/>
</dbReference>
<dbReference type="GO" id="GO:0006508">
    <property type="term" value="P:proteolysis"/>
    <property type="evidence" value="ECO:0007669"/>
    <property type="project" value="UniProtKB-KW"/>
</dbReference>
<dbReference type="PANTHER" id="PTHR47967:SF13">
    <property type="entry name" value="ASPARTYL PROTEASE UND-RELATED"/>
    <property type="match status" value="1"/>
</dbReference>
<keyword evidence="6" id="KW-1185">Reference proteome</keyword>
<dbReference type="Gene3D" id="2.40.70.10">
    <property type="entry name" value="Acid Proteases"/>
    <property type="match status" value="1"/>
</dbReference>
<organism evidence="5 6">
    <name type="scientific">Arabis nemorensis</name>
    <dbReference type="NCBI Taxonomy" id="586526"/>
    <lineage>
        <taxon>Eukaryota</taxon>
        <taxon>Viridiplantae</taxon>
        <taxon>Streptophyta</taxon>
        <taxon>Embryophyta</taxon>
        <taxon>Tracheophyta</taxon>
        <taxon>Spermatophyta</taxon>
        <taxon>Magnoliopsida</taxon>
        <taxon>eudicotyledons</taxon>
        <taxon>Gunneridae</taxon>
        <taxon>Pentapetalae</taxon>
        <taxon>rosids</taxon>
        <taxon>malvids</taxon>
        <taxon>Brassicales</taxon>
        <taxon>Brassicaceae</taxon>
        <taxon>Arabideae</taxon>
        <taxon>Arabis</taxon>
    </lineage>
</organism>
<dbReference type="InterPro" id="IPR051708">
    <property type="entry name" value="Plant_Aspart_Prot_A1"/>
</dbReference>
<dbReference type="Proteomes" id="UP000489600">
    <property type="component" value="Unassembled WGS sequence"/>
</dbReference>
<evidence type="ECO:0000313" key="6">
    <source>
        <dbReference type="Proteomes" id="UP000489600"/>
    </source>
</evidence>
<dbReference type="SUPFAM" id="SSF50630">
    <property type="entry name" value="Acid proteases"/>
    <property type="match status" value="1"/>
</dbReference>
<keyword evidence="2" id="KW-0645">Protease</keyword>
<reference evidence="5" key="1">
    <citation type="submission" date="2019-07" db="EMBL/GenBank/DDBJ databases">
        <authorList>
            <person name="Dittberner H."/>
        </authorList>
    </citation>
    <scope>NUCLEOTIDE SEQUENCE [LARGE SCALE GENOMIC DNA]</scope>
</reference>
<gene>
    <name evidence="5" type="ORF">ANE_LOCUS1342</name>
</gene>
<feature type="domain" description="Peptidase A1" evidence="4">
    <location>
        <begin position="32"/>
        <end position="154"/>
    </location>
</feature>
<sequence length="154" mass="16900">MSRRPIPRETLSLGENERKIIHIALQKDPPAAYALVSVGYPPLKQRLHIDTGLDLTWVLHNSSSGYDPSKSSSFSYRSCHGLPIIKSVTRSKIWGQCDYNKRLADNAAYIGTFGTETFTFGSHELGSLKNVLFGFGKTVGGPQAGTGSLEHQHL</sequence>
<dbReference type="OrthoDB" id="1072226at2759"/>
<dbReference type="EMBL" id="CABITT030000001">
    <property type="protein sequence ID" value="VVA90897.1"/>
    <property type="molecule type" value="Genomic_DNA"/>
</dbReference>
<comment type="caution">
    <text evidence="5">The sequence shown here is derived from an EMBL/GenBank/DDBJ whole genome shotgun (WGS) entry which is preliminary data.</text>
</comment>
<protein>
    <recommendedName>
        <fullName evidence="4">Peptidase A1 domain-containing protein</fullName>
    </recommendedName>
</protein>
<evidence type="ECO:0000259" key="4">
    <source>
        <dbReference type="PROSITE" id="PS51767"/>
    </source>
</evidence>
<name>A0A565AN99_9BRAS</name>
<comment type="similarity">
    <text evidence="1">Belongs to the peptidase A1 family.</text>
</comment>
<dbReference type="InterPro" id="IPR021109">
    <property type="entry name" value="Peptidase_aspartic_dom_sf"/>
</dbReference>
<dbReference type="AlphaFoldDB" id="A0A565AN99"/>
<accession>A0A565AN99</accession>
<evidence type="ECO:0000256" key="2">
    <source>
        <dbReference type="ARBA" id="ARBA00022670"/>
    </source>
</evidence>
<evidence type="ECO:0000313" key="5">
    <source>
        <dbReference type="EMBL" id="VVA90897.1"/>
    </source>
</evidence>
<dbReference type="PROSITE" id="PS51767">
    <property type="entry name" value="PEPTIDASE_A1"/>
    <property type="match status" value="1"/>
</dbReference>
<dbReference type="InterPro" id="IPR033121">
    <property type="entry name" value="PEPTIDASE_A1"/>
</dbReference>
<keyword evidence="3" id="KW-0378">Hydrolase</keyword>
<dbReference type="Pfam" id="PF14543">
    <property type="entry name" value="TAXi_N"/>
    <property type="match status" value="1"/>
</dbReference>
<evidence type="ECO:0000256" key="1">
    <source>
        <dbReference type="ARBA" id="ARBA00007447"/>
    </source>
</evidence>
<dbReference type="PANTHER" id="PTHR47967">
    <property type="entry name" value="OS07G0603500 PROTEIN-RELATED"/>
    <property type="match status" value="1"/>
</dbReference>
<proteinExistence type="inferred from homology"/>
<evidence type="ECO:0000256" key="3">
    <source>
        <dbReference type="ARBA" id="ARBA00022801"/>
    </source>
</evidence>